<accession>A0A7W6JXR4</accession>
<evidence type="ECO:0000256" key="1">
    <source>
        <dbReference type="SAM" id="SignalP"/>
    </source>
</evidence>
<name>A0A7W6JXR4_9SPHN</name>
<dbReference type="Proteomes" id="UP000557392">
    <property type="component" value="Unassembled WGS sequence"/>
</dbReference>
<evidence type="ECO:0000313" key="2">
    <source>
        <dbReference type="EMBL" id="MBB4101473.1"/>
    </source>
</evidence>
<organism evidence="2 3">
    <name type="scientific">Sphingomonas kyeonggiensis</name>
    <dbReference type="NCBI Taxonomy" id="1268553"/>
    <lineage>
        <taxon>Bacteria</taxon>
        <taxon>Pseudomonadati</taxon>
        <taxon>Pseudomonadota</taxon>
        <taxon>Alphaproteobacteria</taxon>
        <taxon>Sphingomonadales</taxon>
        <taxon>Sphingomonadaceae</taxon>
        <taxon>Sphingomonas</taxon>
    </lineage>
</organism>
<evidence type="ECO:0000313" key="3">
    <source>
        <dbReference type="Proteomes" id="UP000557392"/>
    </source>
</evidence>
<evidence type="ECO:0008006" key="4">
    <source>
        <dbReference type="Google" id="ProtNLM"/>
    </source>
</evidence>
<gene>
    <name evidence="2" type="ORF">GGR46_005067</name>
</gene>
<comment type="caution">
    <text evidence="2">The sequence shown here is derived from an EMBL/GenBank/DDBJ whole genome shotgun (WGS) entry which is preliminary data.</text>
</comment>
<feature type="chain" id="PRO_5031299305" description="DUF4410 domain-containing protein" evidence="1">
    <location>
        <begin position="22"/>
        <end position="177"/>
    </location>
</feature>
<sequence>MKKAIIAAGAAMLIVSVPAYAQKHKKDAPTALELQALQSRDVEASKDIVFGAVMSVLQDAGYRIQSADKDTGLITGISSTKSKLTYNLLTGFGKSKKSPIVSAYVEQRGPGITNVRLSFVMAKMKGTIYSSGLQDEEPIYDPVTYTSAFEKINQAVFIRQNMMDKPAPTPTAATTTN</sequence>
<dbReference type="RefSeq" id="WP_184000835.1">
    <property type="nucleotide sequence ID" value="NZ_JACIEH010000007.1"/>
</dbReference>
<keyword evidence="1" id="KW-0732">Signal</keyword>
<dbReference type="EMBL" id="JACIEH010000007">
    <property type="protein sequence ID" value="MBB4101473.1"/>
    <property type="molecule type" value="Genomic_DNA"/>
</dbReference>
<keyword evidence="3" id="KW-1185">Reference proteome</keyword>
<protein>
    <recommendedName>
        <fullName evidence="4">DUF4410 domain-containing protein</fullName>
    </recommendedName>
</protein>
<reference evidence="2 3" key="1">
    <citation type="submission" date="2020-08" db="EMBL/GenBank/DDBJ databases">
        <title>Genomic Encyclopedia of Type Strains, Phase IV (KMG-IV): sequencing the most valuable type-strain genomes for metagenomic binning, comparative biology and taxonomic classification.</title>
        <authorList>
            <person name="Goeker M."/>
        </authorList>
    </citation>
    <scope>NUCLEOTIDE SEQUENCE [LARGE SCALE GENOMIC DNA]</scope>
    <source>
        <strain evidence="2 3">DSM 101806</strain>
    </source>
</reference>
<proteinExistence type="predicted"/>
<dbReference type="AlphaFoldDB" id="A0A7W6JXR4"/>
<feature type="signal peptide" evidence="1">
    <location>
        <begin position="1"/>
        <end position="21"/>
    </location>
</feature>